<dbReference type="Gene3D" id="1.10.10.60">
    <property type="entry name" value="Homeodomain-like"/>
    <property type="match status" value="2"/>
</dbReference>
<protein>
    <recommendedName>
        <fullName evidence="8">Myb-like domain-containing protein</fullName>
    </recommendedName>
</protein>
<dbReference type="Pfam" id="PF13837">
    <property type="entry name" value="Myb_DNA-bind_4"/>
    <property type="match status" value="1"/>
</dbReference>
<dbReference type="FunCoup" id="A0A2G5D6N9">
    <property type="interactions" value="14"/>
</dbReference>
<dbReference type="PANTHER" id="PTHR21654:SF60">
    <property type="entry name" value="TRIHELIX TRANSCRIPTION FACTOR PTL"/>
    <property type="match status" value="1"/>
</dbReference>
<dbReference type="STRING" id="218851.A0A2G5D6N9"/>
<dbReference type="CDD" id="cd12203">
    <property type="entry name" value="GT1"/>
    <property type="match status" value="1"/>
</dbReference>
<evidence type="ECO:0000259" key="8">
    <source>
        <dbReference type="PROSITE" id="PS50090"/>
    </source>
</evidence>
<feature type="region of interest" description="Disordered" evidence="7">
    <location>
        <begin position="64"/>
        <end position="98"/>
    </location>
</feature>
<keyword evidence="3" id="KW-0805">Transcription regulation</keyword>
<dbReference type="InterPro" id="IPR044822">
    <property type="entry name" value="Myb_DNA-bind_4"/>
</dbReference>
<evidence type="ECO:0000256" key="5">
    <source>
        <dbReference type="ARBA" id="ARBA00023163"/>
    </source>
</evidence>
<evidence type="ECO:0000313" key="10">
    <source>
        <dbReference type="Proteomes" id="UP000230069"/>
    </source>
</evidence>
<organism evidence="9 10">
    <name type="scientific">Aquilegia coerulea</name>
    <name type="common">Rocky mountain columbine</name>
    <dbReference type="NCBI Taxonomy" id="218851"/>
    <lineage>
        <taxon>Eukaryota</taxon>
        <taxon>Viridiplantae</taxon>
        <taxon>Streptophyta</taxon>
        <taxon>Embryophyta</taxon>
        <taxon>Tracheophyta</taxon>
        <taxon>Spermatophyta</taxon>
        <taxon>Magnoliopsida</taxon>
        <taxon>Ranunculales</taxon>
        <taxon>Ranunculaceae</taxon>
        <taxon>Thalictroideae</taxon>
        <taxon>Aquilegia</taxon>
    </lineage>
</organism>
<accession>A0A2G5D6N9</accession>
<dbReference type="InterPro" id="IPR001005">
    <property type="entry name" value="SANT/Myb"/>
</dbReference>
<evidence type="ECO:0000256" key="3">
    <source>
        <dbReference type="ARBA" id="ARBA00023015"/>
    </source>
</evidence>
<feature type="region of interest" description="Disordered" evidence="7">
    <location>
        <begin position="335"/>
        <end position="357"/>
    </location>
</feature>
<evidence type="ECO:0000256" key="1">
    <source>
        <dbReference type="ARBA" id="ARBA00004123"/>
    </source>
</evidence>
<evidence type="ECO:0000256" key="4">
    <source>
        <dbReference type="ARBA" id="ARBA00023125"/>
    </source>
</evidence>
<keyword evidence="4" id="KW-0238">DNA-binding</keyword>
<evidence type="ECO:0000256" key="2">
    <source>
        <dbReference type="ARBA" id="ARBA00022737"/>
    </source>
</evidence>
<dbReference type="InParanoid" id="A0A2G5D6N9"/>
<reference evidence="9 10" key="1">
    <citation type="submission" date="2017-09" db="EMBL/GenBank/DDBJ databases">
        <title>WGS assembly of Aquilegia coerulea Goldsmith.</title>
        <authorList>
            <person name="Hodges S."/>
            <person name="Kramer E."/>
            <person name="Nordborg M."/>
            <person name="Tomkins J."/>
            <person name="Borevitz J."/>
            <person name="Derieg N."/>
            <person name="Yan J."/>
            <person name="Mihaltcheva S."/>
            <person name="Hayes R.D."/>
            <person name="Rokhsar D."/>
        </authorList>
    </citation>
    <scope>NUCLEOTIDE SEQUENCE [LARGE SCALE GENOMIC DNA]</scope>
    <source>
        <strain evidence="10">cv. Goldsmith</strain>
    </source>
</reference>
<evidence type="ECO:0000313" key="9">
    <source>
        <dbReference type="EMBL" id="PIA39172.1"/>
    </source>
</evidence>
<dbReference type="PROSITE" id="PS50090">
    <property type="entry name" value="MYB_LIKE"/>
    <property type="match status" value="1"/>
</dbReference>
<keyword evidence="10" id="KW-1185">Reference proteome</keyword>
<dbReference type="PANTHER" id="PTHR21654">
    <property type="entry name" value="FI21293P1"/>
    <property type="match status" value="1"/>
</dbReference>
<feature type="domain" description="Myb-like" evidence="8">
    <location>
        <begin position="358"/>
        <end position="416"/>
    </location>
</feature>
<dbReference type="GO" id="GO:0006355">
    <property type="term" value="P:regulation of DNA-templated transcription"/>
    <property type="evidence" value="ECO:0007669"/>
    <property type="project" value="UniProtKB-ARBA"/>
</dbReference>
<dbReference type="FunFam" id="1.10.10.60:FF:000061">
    <property type="entry name" value="Trihelix transcription factor GT-2"/>
    <property type="match status" value="1"/>
</dbReference>
<comment type="subcellular location">
    <subcellularLocation>
        <location evidence="1">Nucleus</location>
    </subcellularLocation>
</comment>
<dbReference type="AlphaFoldDB" id="A0A2G5D6N9"/>
<dbReference type="OrthoDB" id="1919525at2759"/>
<keyword evidence="6" id="KW-0539">Nucleus</keyword>
<feature type="compositionally biased region" description="Low complexity" evidence="7">
    <location>
        <begin position="66"/>
        <end position="98"/>
    </location>
</feature>
<dbReference type="Proteomes" id="UP000230069">
    <property type="component" value="Unassembled WGS sequence"/>
</dbReference>
<dbReference type="EMBL" id="KZ305044">
    <property type="protein sequence ID" value="PIA39172.1"/>
    <property type="molecule type" value="Genomic_DNA"/>
</dbReference>
<gene>
    <name evidence="9" type="ORF">AQUCO_02700387v1</name>
</gene>
<keyword evidence="2" id="KW-0677">Repeat</keyword>
<proteinExistence type="predicted"/>
<sequence length="510" mass="58179">MEMNDHHQYGLPDLRHLLAGRTHFPNFPQQYQTHRNLTNTPHYDFSMLSSSQVVHDTPHVNFSADSTTTTTNNSTSPTNNNTITTTTPPLTTTTTTTTTTTNSLCGGFENMEGCFGADGGNGRWPRQETLTLLEIRSRLDSKFKEANQKGPLWDEISRFQNTSNTTTTHVNNHEGLQGHNKLLSESLSISNSSFFDTSSSEDGDNDGTAMAFMENYSMDKKNKMVMKDIQSSKRGRKSWKAKIRDFVDSHMKKLMETQEVWLEKMLKTLEQKEKERMLREEEWRKREAARIDQEHKFWANERAWFEARDSALMEALRKITGKELKTSSFKELMGADHPENMENNGSETLESTVNSTDKWPESDISSLIHLRTSLESTFQQNEYSKETLWEEISAKMACLGYDRSAKSCEEKWEDISNYIRSSKLECSKKRNENCITSSHFQHLDSNYNQGGVFYGHGHEAIGIHSISDGPSHCNSNVGTTVSDSGFRFLMGEGENLWENYGVNITRGENH</sequence>
<evidence type="ECO:0000256" key="6">
    <source>
        <dbReference type="ARBA" id="ARBA00023242"/>
    </source>
</evidence>
<evidence type="ECO:0000256" key="7">
    <source>
        <dbReference type="SAM" id="MobiDB-lite"/>
    </source>
</evidence>
<dbReference type="GO" id="GO:0003677">
    <property type="term" value="F:DNA binding"/>
    <property type="evidence" value="ECO:0007669"/>
    <property type="project" value="UniProtKB-KW"/>
</dbReference>
<keyword evidence="5" id="KW-0804">Transcription</keyword>
<feature type="compositionally biased region" description="Polar residues" evidence="7">
    <location>
        <begin position="341"/>
        <end position="357"/>
    </location>
</feature>
<dbReference type="GO" id="GO:0005634">
    <property type="term" value="C:nucleus"/>
    <property type="evidence" value="ECO:0007669"/>
    <property type="project" value="UniProtKB-SubCell"/>
</dbReference>
<name>A0A2G5D6N9_AQUCA</name>